<feature type="compositionally biased region" description="Acidic residues" evidence="5">
    <location>
        <begin position="66"/>
        <end position="76"/>
    </location>
</feature>
<evidence type="ECO:0000256" key="5">
    <source>
        <dbReference type="SAM" id="MobiDB-lite"/>
    </source>
</evidence>
<dbReference type="InterPro" id="IPR050628">
    <property type="entry name" value="SNF2_RAD54_helicase_TF"/>
</dbReference>
<dbReference type="SMART" id="SM00490">
    <property type="entry name" value="HELICc"/>
    <property type="match status" value="1"/>
</dbReference>
<dbReference type="InterPro" id="IPR049730">
    <property type="entry name" value="SNF2/RAD54-like_C"/>
</dbReference>
<dbReference type="InterPro" id="IPR000330">
    <property type="entry name" value="SNF2_N"/>
</dbReference>
<dbReference type="CDD" id="cd18793">
    <property type="entry name" value="SF2_C_SNF"/>
    <property type="match status" value="1"/>
</dbReference>
<sequence>MSEEPRDPIIEIAAEMDAITARLNQAEITIPTLPSRYWIGWLKPGDGFVKPRDDATAPAQKKKEEEQGDGDDDDDSEHCGDNASETSSLHEDDYTDSMAVASGYDEQKFVRFFNEIHDDIVSKHHAPHPGAIPGLKHTVHLFDHQKRAVAAALYAKNSRFKGMILADPPGFGKTLCALSTIALSTAKSGSIKGPCLIVAPISCCRQWMAEIDNFFGQDQMPSICLLGEALTPTDLWKYKVVVTSYSNVAAEVTRVHKFIRSVDAYNQGKAAQPPKRPMLVLLSGMLEQEPRRPMGEWLILDEAHAIKNRESRTYHSISTLRLQFDSCLMMTGTPLDNKWSDGYALLSMLHGHPINSFLLFQAAFIQSLSTGPDFPQGFHRQRYIQMLDACSLRRPQSAIQEEFPDIDRKRIVTFPLDPEDRRRSNDAYHMFKKARRPGSKLAGWKYLIQAQQYAYHPMLVELKFERDALARAMRRNEAMETFEQGNEAATDQLVQWKKRLEQDENWLSRRVRVITDVVDQHKDRYPDHSFLIVDESIYFLDIVAVALRNRFEPEPQLEYNGRLGPIDRHSVIKTAFEAKPPKVMLATRATVGQGLNLQCFNVVIQCGPWWKAAWELQARGRVCRPGQKKPVFVYELRAEDCLIEQYKVKVRDKTDELTSELEDAITRGDTVNLTENDRRQLS</sequence>
<dbReference type="GO" id="GO:0004386">
    <property type="term" value="F:helicase activity"/>
    <property type="evidence" value="ECO:0007669"/>
    <property type="project" value="UniProtKB-KW"/>
</dbReference>
<dbReference type="GO" id="GO:0005524">
    <property type="term" value="F:ATP binding"/>
    <property type="evidence" value="ECO:0007669"/>
    <property type="project" value="UniProtKB-KW"/>
</dbReference>
<evidence type="ECO:0000256" key="3">
    <source>
        <dbReference type="ARBA" id="ARBA00022806"/>
    </source>
</evidence>
<organism evidence="8 9">
    <name type="scientific">Fusarium oxysporum (strain Fo5176)</name>
    <name type="common">Fusarium vascular wilt</name>
    <dbReference type="NCBI Taxonomy" id="660025"/>
    <lineage>
        <taxon>Eukaryota</taxon>
        <taxon>Fungi</taxon>
        <taxon>Dikarya</taxon>
        <taxon>Ascomycota</taxon>
        <taxon>Pezizomycotina</taxon>
        <taxon>Sordariomycetes</taxon>
        <taxon>Hypocreomycetidae</taxon>
        <taxon>Hypocreales</taxon>
        <taxon>Nectriaceae</taxon>
        <taxon>Fusarium</taxon>
        <taxon>Fusarium oxysporum species complex</taxon>
    </lineage>
</organism>
<dbReference type="Gene3D" id="3.40.50.10810">
    <property type="entry name" value="Tandem AAA-ATPase domain"/>
    <property type="match status" value="1"/>
</dbReference>
<dbReference type="STRING" id="426428.A0A0D2XP84"/>
<evidence type="ECO:0000256" key="4">
    <source>
        <dbReference type="ARBA" id="ARBA00022840"/>
    </source>
</evidence>
<dbReference type="InterPro" id="IPR001650">
    <property type="entry name" value="Helicase_C-like"/>
</dbReference>
<keyword evidence="1" id="KW-0547">Nucleotide-binding</keyword>
<dbReference type="GO" id="GO:0008094">
    <property type="term" value="F:ATP-dependent activity, acting on DNA"/>
    <property type="evidence" value="ECO:0007669"/>
    <property type="project" value="TreeGrafter"/>
</dbReference>
<dbReference type="Pfam" id="PF00271">
    <property type="entry name" value="Helicase_C"/>
    <property type="match status" value="1"/>
</dbReference>
<dbReference type="Gene3D" id="3.40.50.300">
    <property type="entry name" value="P-loop containing nucleotide triphosphate hydrolases"/>
    <property type="match status" value="1"/>
</dbReference>
<reference evidence="8" key="2">
    <citation type="submission" date="2025-08" db="UniProtKB">
        <authorList>
            <consortium name="EnsemblFungi"/>
        </authorList>
    </citation>
    <scope>IDENTIFICATION</scope>
    <source>
        <strain evidence="8">4287 / CBS 123668 / FGSC 9935 / NRRL 34936</strain>
    </source>
</reference>
<keyword evidence="2" id="KW-0378">Hydrolase</keyword>
<evidence type="ECO:0000313" key="9">
    <source>
        <dbReference type="Proteomes" id="UP000002489"/>
    </source>
</evidence>
<dbReference type="InterPro" id="IPR027417">
    <property type="entry name" value="P-loop_NTPase"/>
</dbReference>
<dbReference type="SMART" id="SM00487">
    <property type="entry name" value="DEXDc"/>
    <property type="match status" value="1"/>
</dbReference>
<dbReference type="Proteomes" id="UP000002489">
    <property type="component" value="Unassembled WGS sequence"/>
</dbReference>
<accession>A0A0D2XP84</accession>
<evidence type="ECO:0000259" key="6">
    <source>
        <dbReference type="PROSITE" id="PS51192"/>
    </source>
</evidence>
<name>A0A0D2XP84_FUSOF</name>
<dbReference type="PROSITE" id="PS51192">
    <property type="entry name" value="HELICASE_ATP_BIND_1"/>
    <property type="match status" value="1"/>
</dbReference>
<feature type="region of interest" description="Disordered" evidence="5">
    <location>
        <begin position="49"/>
        <end position="94"/>
    </location>
</feature>
<dbReference type="GO" id="GO:0006281">
    <property type="term" value="P:DNA repair"/>
    <property type="evidence" value="ECO:0007669"/>
    <property type="project" value="TreeGrafter"/>
</dbReference>
<feature type="domain" description="Helicase C-terminal" evidence="7">
    <location>
        <begin position="513"/>
        <end position="665"/>
    </location>
</feature>
<protein>
    <submittedName>
        <fullName evidence="8">Uncharacterized protein</fullName>
    </submittedName>
</protein>
<reference evidence="9" key="1">
    <citation type="journal article" date="2012" name="Mol. Plant Microbe Interact.">
        <title>A highly conserved effector in Fusarium oxysporum is required for full virulence on Arabidopsis.</title>
        <authorList>
            <person name="Thatcher L.F."/>
            <person name="Gardiner D.M."/>
            <person name="Kazan K."/>
            <person name="Manners J."/>
        </authorList>
    </citation>
    <scope>NUCLEOTIDE SEQUENCE [LARGE SCALE GENOMIC DNA]</scope>
    <source>
        <strain evidence="9">Fo5176</strain>
    </source>
</reference>
<feature type="compositionally biased region" description="Basic and acidic residues" evidence="5">
    <location>
        <begin position="49"/>
        <end position="65"/>
    </location>
</feature>
<dbReference type="GO" id="GO:0005634">
    <property type="term" value="C:nucleus"/>
    <property type="evidence" value="ECO:0007669"/>
    <property type="project" value="TreeGrafter"/>
</dbReference>
<evidence type="ECO:0000256" key="1">
    <source>
        <dbReference type="ARBA" id="ARBA00022741"/>
    </source>
</evidence>
<dbReference type="AlphaFoldDB" id="A0A0D2XP84"/>
<dbReference type="InterPro" id="IPR038718">
    <property type="entry name" value="SNF2-like_sf"/>
</dbReference>
<dbReference type="InterPro" id="IPR014001">
    <property type="entry name" value="Helicase_ATP-bd"/>
</dbReference>
<dbReference type="EnsemblFungi" id="FOXG_05771T0">
    <property type="protein sequence ID" value="FOXG_05771P0"/>
    <property type="gene ID" value="FOXG_05771"/>
</dbReference>
<dbReference type="PANTHER" id="PTHR45626">
    <property type="entry name" value="TRANSCRIPTION TERMINATION FACTOR 2-RELATED"/>
    <property type="match status" value="1"/>
</dbReference>
<dbReference type="PROSITE" id="PS51194">
    <property type="entry name" value="HELICASE_CTER"/>
    <property type="match status" value="1"/>
</dbReference>
<keyword evidence="4" id="KW-0067">ATP-binding</keyword>
<evidence type="ECO:0000259" key="7">
    <source>
        <dbReference type="PROSITE" id="PS51194"/>
    </source>
</evidence>
<dbReference type="GO" id="GO:0016787">
    <property type="term" value="F:hydrolase activity"/>
    <property type="evidence" value="ECO:0007669"/>
    <property type="project" value="UniProtKB-KW"/>
</dbReference>
<feature type="domain" description="Helicase ATP-binding" evidence="6">
    <location>
        <begin position="154"/>
        <end position="352"/>
    </location>
</feature>
<dbReference type="Pfam" id="PF00176">
    <property type="entry name" value="SNF2-rel_dom"/>
    <property type="match status" value="1"/>
</dbReference>
<evidence type="ECO:0000256" key="2">
    <source>
        <dbReference type="ARBA" id="ARBA00022801"/>
    </source>
</evidence>
<dbReference type="PANTHER" id="PTHR45626:SF17">
    <property type="entry name" value="HELICASE-LIKE TRANSCRIPTION FACTOR"/>
    <property type="match status" value="1"/>
</dbReference>
<keyword evidence="3" id="KW-0347">Helicase</keyword>
<proteinExistence type="predicted"/>
<evidence type="ECO:0000313" key="8">
    <source>
        <dbReference type="EnsemblFungi" id="FOXG_05771P0"/>
    </source>
</evidence>
<dbReference type="SUPFAM" id="SSF52540">
    <property type="entry name" value="P-loop containing nucleoside triphosphate hydrolases"/>
    <property type="match status" value="2"/>
</dbReference>